<evidence type="ECO:0000313" key="4">
    <source>
        <dbReference type="RefSeq" id="XP_015587778.1"/>
    </source>
</evidence>
<feature type="compositionally biased region" description="Basic and acidic residues" evidence="1">
    <location>
        <begin position="223"/>
        <end position="245"/>
    </location>
</feature>
<feature type="compositionally biased region" description="Basic and acidic residues" evidence="1">
    <location>
        <begin position="463"/>
        <end position="472"/>
    </location>
</feature>
<proteinExistence type="predicted"/>
<feature type="compositionally biased region" description="Basic and acidic residues" evidence="1">
    <location>
        <begin position="722"/>
        <end position="741"/>
    </location>
</feature>
<evidence type="ECO:0000313" key="8">
    <source>
        <dbReference type="RefSeq" id="XP_024937392.1"/>
    </source>
</evidence>
<feature type="domain" description="DUF3752" evidence="2">
    <location>
        <begin position="678"/>
        <end position="811"/>
    </location>
</feature>
<dbReference type="PANTHER" id="PTHR46370">
    <property type="entry name" value="GPALPP MOTIFS-CONTAINING PROTEIN 1"/>
    <property type="match status" value="1"/>
</dbReference>
<name>A0AAJ7BKC7_CEPCN</name>
<feature type="region of interest" description="Disordered" evidence="1">
    <location>
        <begin position="463"/>
        <end position="607"/>
    </location>
</feature>
<feature type="region of interest" description="Disordered" evidence="1">
    <location>
        <begin position="309"/>
        <end position="432"/>
    </location>
</feature>
<dbReference type="RefSeq" id="XP_024937392.1">
    <property type="nucleotide sequence ID" value="XM_025081624.1"/>
</dbReference>
<protein>
    <submittedName>
        <fullName evidence="4 5">RNA-binding protein 25 isoform X1</fullName>
    </submittedName>
</protein>
<organism evidence="3 5">
    <name type="scientific">Cephus cinctus</name>
    <name type="common">Wheat stem sawfly</name>
    <dbReference type="NCBI Taxonomy" id="211228"/>
    <lineage>
        <taxon>Eukaryota</taxon>
        <taxon>Metazoa</taxon>
        <taxon>Ecdysozoa</taxon>
        <taxon>Arthropoda</taxon>
        <taxon>Hexapoda</taxon>
        <taxon>Insecta</taxon>
        <taxon>Pterygota</taxon>
        <taxon>Neoptera</taxon>
        <taxon>Endopterygota</taxon>
        <taxon>Hymenoptera</taxon>
        <taxon>Cephoidea</taxon>
        <taxon>Cephidae</taxon>
        <taxon>Cephus</taxon>
    </lineage>
</organism>
<dbReference type="Pfam" id="PF12572">
    <property type="entry name" value="DUF3752"/>
    <property type="match status" value="1"/>
</dbReference>
<feature type="compositionally biased region" description="Basic and acidic residues" evidence="1">
    <location>
        <begin position="766"/>
        <end position="784"/>
    </location>
</feature>
<evidence type="ECO:0000313" key="5">
    <source>
        <dbReference type="RefSeq" id="XP_015587779.1"/>
    </source>
</evidence>
<dbReference type="GeneID" id="107264245"/>
<keyword evidence="3" id="KW-1185">Reference proteome</keyword>
<dbReference type="RefSeq" id="XP_015587779.1">
    <property type="nucleotide sequence ID" value="XM_015732293.2"/>
</dbReference>
<feature type="compositionally biased region" description="Basic and acidic residues" evidence="1">
    <location>
        <begin position="701"/>
        <end position="715"/>
    </location>
</feature>
<feature type="region of interest" description="Disordered" evidence="1">
    <location>
        <begin position="1"/>
        <end position="255"/>
    </location>
</feature>
<feature type="compositionally biased region" description="Low complexity" evidence="1">
    <location>
        <begin position="505"/>
        <end position="514"/>
    </location>
</feature>
<feature type="compositionally biased region" description="Low complexity" evidence="1">
    <location>
        <begin position="391"/>
        <end position="405"/>
    </location>
</feature>
<sequence>MTTMDSDSESQDSDEGRRFRFEATRKDATIDLHARERNSSARKSNSSRRLRSRDRSTRDRRDYDKSKYERDRREPKSSDVGRRASKDPESSEKHEKDSKCSTKSYSRDLKNSKESHDSKNTINRDNKDGKISNNQKESRDSKSKFSEKDVKSLSNRDNRDTRSRESKDSRDRDREKRRSRERSRERSHDRSSSEKYSTRNRDKVKLYSRERSGGSNQMNKNKVGSDRERFREEFDKSDKTDQKLYKKEKKAKSTKQDIYLQNKILDQIGSDSESDLGALDSDVGPILSLDKKNSKELNLSDFDIVSDTIENSSGTSGSENTAESFAMKGTSLSHEPRVKKRVSKHQYERLLKRQVTANKSHLEKIRKVNPRNGDHLPGPSNNNSSALSDFLLGSELAASTSTSALTEDRMSYKKKRRKHSKDEESAMSESELEELCLTSVDKEDGDIYGPALPPKLFKCLNRESPEEHESANKDSLVIKMDNNSIQRPKPNGSPENSESTRTIVSSISGSIGSDDLNDEGTCGPVLPGTSIKKAEPVLQPDPSRIIGPTLPPYLSKSTEDEDNLESSFGPALPPRLMQQKKGDPELENIIGPCLPNGSGSLDDGNAMETIESDSEDENMMGPLPADHPAATNSYVQQQLERRARRIKDEFREKDNDQTKKREEWMMELPPAQAVNLGLGPRKFRIRPGPDMSDRSSWTDTPMDKARKQREKEEGKLMNAEEESAKLRAVHREKESREPEKSKSKRRQQSLLEMHQKKLHKKKKKEDKKAKEAGKPMRRPFDRDIDLQANQLDEARKKSIFMKARLLDDRFSRGGI</sequence>
<dbReference type="InterPro" id="IPR022226">
    <property type="entry name" value="DUF3752"/>
</dbReference>
<dbReference type="AlphaFoldDB" id="A0AAJ7BKC7"/>
<feature type="compositionally biased region" description="Basic and acidic residues" evidence="1">
    <location>
        <begin position="14"/>
        <end position="39"/>
    </location>
</feature>
<accession>A0AAJ7BKC7</accession>
<evidence type="ECO:0000259" key="2">
    <source>
        <dbReference type="Pfam" id="PF12572"/>
    </source>
</evidence>
<feature type="compositionally biased region" description="Polar residues" evidence="1">
    <location>
        <begin position="213"/>
        <end position="222"/>
    </location>
</feature>
<reference evidence="4 5" key="1">
    <citation type="submission" date="2025-04" db="UniProtKB">
        <authorList>
            <consortium name="RefSeq"/>
        </authorList>
    </citation>
    <scope>IDENTIFICATION</scope>
</reference>
<dbReference type="KEGG" id="ccin:107264245"/>
<dbReference type="Proteomes" id="UP000694920">
    <property type="component" value="Unplaced"/>
</dbReference>
<dbReference type="RefSeq" id="XP_024937390.1">
    <property type="nucleotide sequence ID" value="XM_025081622.1"/>
</dbReference>
<dbReference type="InterPro" id="IPR046331">
    <property type="entry name" value="GPAM1-like"/>
</dbReference>
<feature type="compositionally biased region" description="Basic and acidic residues" evidence="1">
    <location>
        <begin position="646"/>
        <end position="664"/>
    </location>
</feature>
<dbReference type="PANTHER" id="PTHR46370:SF1">
    <property type="entry name" value="GPALPP MOTIFS-CONTAINING PROTEIN 1"/>
    <property type="match status" value="1"/>
</dbReference>
<evidence type="ECO:0000313" key="6">
    <source>
        <dbReference type="RefSeq" id="XP_024937390.1"/>
    </source>
</evidence>
<feature type="compositionally biased region" description="Basic and acidic residues" evidence="1">
    <location>
        <begin position="53"/>
        <end position="212"/>
    </location>
</feature>
<evidence type="ECO:0000313" key="7">
    <source>
        <dbReference type="RefSeq" id="XP_024937391.1"/>
    </source>
</evidence>
<dbReference type="RefSeq" id="XP_024937391.1">
    <property type="nucleotide sequence ID" value="XM_025081623.1"/>
</dbReference>
<evidence type="ECO:0000313" key="3">
    <source>
        <dbReference type="Proteomes" id="UP000694920"/>
    </source>
</evidence>
<feature type="compositionally biased region" description="Acidic residues" evidence="1">
    <location>
        <begin position="1"/>
        <end position="13"/>
    </location>
</feature>
<feature type="compositionally biased region" description="Polar residues" evidence="1">
    <location>
        <begin position="493"/>
        <end position="504"/>
    </location>
</feature>
<dbReference type="RefSeq" id="XP_015587778.1">
    <property type="nucleotide sequence ID" value="XM_015732292.2"/>
</dbReference>
<feature type="region of interest" description="Disordered" evidence="1">
    <location>
        <begin position="645"/>
        <end position="784"/>
    </location>
</feature>
<gene>
    <name evidence="4 5 6 7 8" type="primary">LOC107264245</name>
</gene>
<evidence type="ECO:0000256" key="1">
    <source>
        <dbReference type="SAM" id="MobiDB-lite"/>
    </source>
</evidence>
<feature type="compositionally biased region" description="Polar residues" evidence="1">
    <location>
        <begin position="309"/>
        <end position="323"/>
    </location>
</feature>
<feature type="compositionally biased region" description="Basic residues" evidence="1">
    <location>
        <begin position="756"/>
        <end position="765"/>
    </location>
</feature>